<proteinExistence type="predicted"/>
<dbReference type="PANTHER" id="PTHR45138">
    <property type="entry name" value="REGULATORY COMPONENTS OF SENSORY TRANSDUCTION SYSTEM"/>
    <property type="match status" value="1"/>
</dbReference>
<evidence type="ECO:0000313" key="7">
    <source>
        <dbReference type="EMBL" id="RXR03489.1"/>
    </source>
</evidence>
<dbReference type="PANTHER" id="PTHR45138:SF9">
    <property type="entry name" value="DIGUANYLATE CYCLASE DGCM-RELATED"/>
    <property type="match status" value="1"/>
</dbReference>
<evidence type="ECO:0000256" key="1">
    <source>
        <dbReference type="ARBA" id="ARBA00001946"/>
    </source>
</evidence>
<comment type="cofactor">
    <cofactor evidence="1">
        <name>Mg(2+)</name>
        <dbReference type="ChEBI" id="CHEBI:18420"/>
    </cofactor>
</comment>
<organism evidence="7 8">
    <name type="scientific">Pseudoxanthomonas composti</name>
    <dbReference type="NCBI Taxonomy" id="2137479"/>
    <lineage>
        <taxon>Bacteria</taxon>
        <taxon>Pseudomonadati</taxon>
        <taxon>Pseudomonadota</taxon>
        <taxon>Gammaproteobacteria</taxon>
        <taxon>Lysobacterales</taxon>
        <taxon>Lysobacteraceae</taxon>
        <taxon>Pseudoxanthomonas</taxon>
    </lineage>
</organism>
<evidence type="ECO:0000256" key="5">
    <source>
        <dbReference type="SAM" id="Phobius"/>
    </source>
</evidence>
<dbReference type="Pfam" id="PF05227">
    <property type="entry name" value="CHASE3"/>
    <property type="match status" value="1"/>
</dbReference>
<name>A0A4V1N0W7_9GAMM</name>
<dbReference type="NCBIfam" id="TIGR00254">
    <property type="entry name" value="GGDEF"/>
    <property type="match status" value="1"/>
</dbReference>
<feature type="region of interest" description="Disordered" evidence="4">
    <location>
        <begin position="550"/>
        <end position="569"/>
    </location>
</feature>
<sequence>MPARRLINRIGPFLAMVIFVGISVGVLEGTRRFSNDAAWVSHTHEVIARVDEIEARLRDAEAAQRGYLLTRRVEYLADYRAGRAQLPDLFERLQELVADNTPQEQRVAALRGLVDQRVEQMEHVLSIFEDRGRDAAVAAIGGQIHATSEAIRRQTRSMTNTERKLLVERAAYRDRSALMLKGLAIAGIPFGIGIVAMVYWLMRREIRARDRADLGTRTANERLSASVQALEHRTSELRQLSLSAGMLQSCINAEEAMRLTAQLLSQLLPNTDGTIYRIRASEDYAEAVMHWGEHAKANASMLTLDACWALRRGQPHLVGTTETASRCAHVHAAPDQPLATACIPLAAQGVQLGFVHVTGTDDAFLERLHILEAASEQLAMSLINLRLQERLRLQSIREPLTGLFNRRYLEESLSRELARCARRGFPLTLMMLDLDHFKRFNDTHGHPGGDALLAAFGQLLAKMSRPEDIACRYGGEEFTLILPEVPEPIAVERANAIRAAVQAMQVQHLGKELPPVTVSIGIAVYPQCGAEPELLLRRADEALYRAKSAGRNQAAMAAPDPALLVPDSR</sequence>
<keyword evidence="8" id="KW-1185">Reference proteome</keyword>
<evidence type="ECO:0000259" key="6">
    <source>
        <dbReference type="PROSITE" id="PS50887"/>
    </source>
</evidence>
<dbReference type="SMART" id="SM00267">
    <property type="entry name" value="GGDEF"/>
    <property type="match status" value="1"/>
</dbReference>
<gene>
    <name evidence="7" type="ORF">EPA99_13735</name>
</gene>
<dbReference type="OrthoDB" id="9803824at2"/>
<dbReference type="Gene3D" id="3.30.450.40">
    <property type="match status" value="1"/>
</dbReference>
<comment type="catalytic activity">
    <reaction evidence="3">
        <text>2 GTP = 3',3'-c-di-GMP + 2 diphosphate</text>
        <dbReference type="Rhea" id="RHEA:24898"/>
        <dbReference type="ChEBI" id="CHEBI:33019"/>
        <dbReference type="ChEBI" id="CHEBI:37565"/>
        <dbReference type="ChEBI" id="CHEBI:58805"/>
        <dbReference type="EC" id="2.7.7.65"/>
    </reaction>
</comment>
<dbReference type="GO" id="GO:0052621">
    <property type="term" value="F:diguanylate cyclase activity"/>
    <property type="evidence" value="ECO:0007669"/>
    <property type="project" value="UniProtKB-EC"/>
</dbReference>
<dbReference type="GO" id="GO:1902201">
    <property type="term" value="P:negative regulation of bacterial-type flagellum-dependent cell motility"/>
    <property type="evidence" value="ECO:0007669"/>
    <property type="project" value="TreeGrafter"/>
</dbReference>
<dbReference type="CDD" id="cd01949">
    <property type="entry name" value="GGDEF"/>
    <property type="match status" value="1"/>
</dbReference>
<dbReference type="SUPFAM" id="SSF55073">
    <property type="entry name" value="Nucleotide cyclase"/>
    <property type="match status" value="1"/>
</dbReference>
<dbReference type="InterPro" id="IPR003018">
    <property type="entry name" value="GAF"/>
</dbReference>
<feature type="transmembrane region" description="Helical" evidence="5">
    <location>
        <begin position="6"/>
        <end position="27"/>
    </location>
</feature>
<dbReference type="Proteomes" id="UP000289784">
    <property type="component" value="Unassembled WGS sequence"/>
</dbReference>
<dbReference type="CDD" id="cd19410">
    <property type="entry name" value="HK9-like_sensor"/>
    <property type="match status" value="1"/>
</dbReference>
<dbReference type="EMBL" id="SAWZ01000007">
    <property type="protein sequence ID" value="RXR03489.1"/>
    <property type="molecule type" value="Genomic_DNA"/>
</dbReference>
<dbReference type="InterPro" id="IPR029016">
    <property type="entry name" value="GAF-like_dom_sf"/>
</dbReference>
<keyword evidence="5" id="KW-0472">Membrane</keyword>
<dbReference type="SMART" id="SM00065">
    <property type="entry name" value="GAF"/>
    <property type="match status" value="1"/>
</dbReference>
<dbReference type="FunFam" id="3.30.70.270:FF:000001">
    <property type="entry name" value="Diguanylate cyclase domain protein"/>
    <property type="match status" value="1"/>
</dbReference>
<protein>
    <recommendedName>
        <fullName evidence="2">diguanylate cyclase</fullName>
        <ecNumber evidence="2">2.7.7.65</ecNumber>
    </recommendedName>
</protein>
<evidence type="ECO:0000256" key="3">
    <source>
        <dbReference type="ARBA" id="ARBA00034247"/>
    </source>
</evidence>
<dbReference type="GO" id="GO:0005886">
    <property type="term" value="C:plasma membrane"/>
    <property type="evidence" value="ECO:0007669"/>
    <property type="project" value="TreeGrafter"/>
</dbReference>
<evidence type="ECO:0000256" key="2">
    <source>
        <dbReference type="ARBA" id="ARBA00012528"/>
    </source>
</evidence>
<dbReference type="InterPro" id="IPR029787">
    <property type="entry name" value="Nucleotide_cyclase"/>
</dbReference>
<evidence type="ECO:0000256" key="4">
    <source>
        <dbReference type="SAM" id="MobiDB-lite"/>
    </source>
</evidence>
<comment type="caution">
    <text evidence="7">The sequence shown here is derived from an EMBL/GenBank/DDBJ whole genome shotgun (WGS) entry which is preliminary data.</text>
</comment>
<dbReference type="Gene3D" id="3.30.70.270">
    <property type="match status" value="1"/>
</dbReference>
<keyword evidence="5" id="KW-0812">Transmembrane</keyword>
<dbReference type="InterPro" id="IPR000160">
    <property type="entry name" value="GGDEF_dom"/>
</dbReference>
<keyword evidence="5" id="KW-1133">Transmembrane helix</keyword>
<dbReference type="Pfam" id="PF01590">
    <property type="entry name" value="GAF"/>
    <property type="match status" value="1"/>
</dbReference>
<dbReference type="PROSITE" id="PS50887">
    <property type="entry name" value="GGDEF"/>
    <property type="match status" value="1"/>
</dbReference>
<evidence type="ECO:0000313" key="8">
    <source>
        <dbReference type="Proteomes" id="UP000289784"/>
    </source>
</evidence>
<dbReference type="InterPro" id="IPR050469">
    <property type="entry name" value="Diguanylate_Cyclase"/>
</dbReference>
<feature type="domain" description="GGDEF" evidence="6">
    <location>
        <begin position="425"/>
        <end position="559"/>
    </location>
</feature>
<dbReference type="SUPFAM" id="SSF55781">
    <property type="entry name" value="GAF domain-like"/>
    <property type="match status" value="1"/>
</dbReference>
<dbReference type="GO" id="GO:0043709">
    <property type="term" value="P:cell adhesion involved in single-species biofilm formation"/>
    <property type="evidence" value="ECO:0007669"/>
    <property type="project" value="TreeGrafter"/>
</dbReference>
<feature type="transmembrane region" description="Helical" evidence="5">
    <location>
        <begin position="178"/>
        <end position="202"/>
    </location>
</feature>
<dbReference type="RefSeq" id="WP_129471801.1">
    <property type="nucleotide sequence ID" value="NZ_SAWZ01000007.1"/>
</dbReference>
<dbReference type="EC" id="2.7.7.65" evidence="2"/>
<dbReference type="InterPro" id="IPR043128">
    <property type="entry name" value="Rev_trsase/Diguanyl_cyclase"/>
</dbReference>
<dbReference type="InterPro" id="IPR007891">
    <property type="entry name" value="CHASE3"/>
</dbReference>
<dbReference type="AlphaFoldDB" id="A0A4V1N0W7"/>
<dbReference type="Pfam" id="PF00990">
    <property type="entry name" value="GGDEF"/>
    <property type="match status" value="1"/>
</dbReference>
<accession>A0A4V1N0W7</accession>
<reference evidence="7 8" key="1">
    <citation type="submission" date="2019-01" db="EMBL/GenBank/DDBJ databases">
        <title>Pseudoxanthomonas composti sp. nov., isolated from compost.</title>
        <authorList>
            <person name="Yang G."/>
        </authorList>
    </citation>
    <scope>NUCLEOTIDE SEQUENCE [LARGE SCALE GENOMIC DNA]</scope>
    <source>
        <strain evidence="7 8">GSS15</strain>
    </source>
</reference>